<gene>
    <name evidence="1" type="ORF">PAXRUDRAFT_158824</name>
</gene>
<sequence>MSPPHIVQASDNTVILEVDNLLVGWPVCVVNYTPSHPGPIKFILRLKDASPYIWVEEENIDSDESGTQKPAVGVPENARTTTNVVKSLTVDTTGMVDTCESNVSICIPVDATPVKHHGLLKELTHKNLNCDCFIDNDIL</sequence>
<dbReference type="Proteomes" id="UP000054538">
    <property type="component" value="Unassembled WGS sequence"/>
</dbReference>
<evidence type="ECO:0000313" key="1">
    <source>
        <dbReference type="EMBL" id="KIK80397.1"/>
    </source>
</evidence>
<proteinExistence type="predicted"/>
<dbReference type="EMBL" id="KN826030">
    <property type="protein sequence ID" value="KIK80397.1"/>
    <property type="molecule type" value="Genomic_DNA"/>
</dbReference>
<reference evidence="2" key="2">
    <citation type="submission" date="2015-01" db="EMBL/GenBank/DDBJ databases">
        <title>Evolutionary Origins and Diversification of the Mycorrhizal Mutualists.</title>
        <authorList>
            <consortium name="DOE Joint Genome Institute"/>
            <consortium name="Mycorrhizal Genomics Consortium"/>
            <person name="Kohler A."/>
            <person name="Kuo A."/>
            <person name="Nagy L.G."/>
            <person name="Floudas D."/>
            <person name="Copeland A."/>
            <person name="Barry K.W."/>
            <person name="Cichocki N."/>
            <person name="Veneault-Fourrey C."/>
            <person name="LaButti K."/>
            <person name="Lindquist E.A."/>
            <person name="Lipzen A."/>
            <person name="Lundell T."/>
            <person name="Morin E."/>
            <person name="Murat C."/>
            <person name="Riley R."/>
            <person name="Ohm R."/>
            <person name="Sun H."/>
            <person name="Tunlid A."/>
            <person name="Henrissat B."/>
            <person name="Grigoriev I.V."/>
            <person name="Hibbett D.S."/>
            <person name="Martin F."/>
        </authorList>
    </citation>
    <scope>NUCLEOTIDE SEQUENCE [LARGE SCALE GENOMIC DNA]</scope>
    <source>
        <strain evidence="2">Ve08.2h10</strain>
    </source>
</reference>
<dbReference type="OrthoDB" id="2623880at2759"/>
<reference evidence="1 2" key="1">
    <citation type="submission" date="2014-04" db="EMBL/GenBank/DDBJ databases">
        <authorList>
            <consortium name="DOE Joint Genome Institute"/>
            <person name="Kuo A."/>
            <person name="Kohler A."/>
            <person name="Jargeat P."/>
            <person name="Nagy L.G."/>
            <person name="Floudas D."/>
            <person name="Copeland A."/>
            <person name="Barry K.W."/>
            <person name="Cichocki N."/>
            <person name="Veneault-Fourrey C."/>
            <person name="LaButti K."/>
            <person name="Lindquist E.A."/>
            <person name="Lipzen A."/>
            <person name="Lundell T."/>
            <person name="Morin E."/>
            <person name="Murat C."/>
            <person name="Sun H."/>
            <person name="Tunlid A."/>
            <person name="Henrissat B."/>
            <person name="Grigoriev I.V."/>
            <person name="Hibbett D.S."/>
            <person name="Martin F."/>
            <person name="Nordberg H.P."/>
            <person name="Cantor M.N."/>
            <person name="Hua S.X."/>
        </authorList>
    </citation>
    <scope>NUCLEOTIDE SEQUENCE [LARGE SCALE GENOMIC DNA]</scope>
    <source>
        <strain evidence="1 2">Ve08.2h10</strain>
    </source>
</reference>
<evidence type="ECO:0000313" key="2">
    <source>
        <dbReference type="Proteomes" id="UP000054538"/>
    </source>
</evidence>
<dbReference type="AlphaFoldDB" id="A0A0D0CC64"/>
<accession>A0A0D0CC64</accession>
<name>A0A0D0CC64_9AGAM</name>
<organism evidence="1 2">
    <name type="scientific">Paxillus rubicundulus Ve08.2h10</name>
    <dbReference type="NCBI Taxonomy" id="930991"/>
    <lineage>
        <taxon>Eukaryota</taxon>
        <taxon>Fungi</taxon>
        <taxon>Dikarya</taxon>
        <taxon>Basidiomycota</taxon>
        <taxon>Agaricomycotina</taxon>
        <taxon>Agaricomycetes</taxon>
        <taxon>Agaricomycetidae</taxon>
        <taxon>Boletales</taxon>
        <taxon>Paxilineae</taxon>
        <taxon>Paxillaceae</taxon>
        <taxon>Paxillus</taxon>
    </lineage>
</organism>
<protein>
    <submittedName>
        <fullName evidence="1">Uncharacterized protein</fullName>
    </submittedName>
</protein>
<dbReference type="InParanoid" id="A0A0D0CC64"/>
<keyword evidence="2" id="KW-1185">Reference proteome</keyword>
<dbReference type="HOGENOM" id="CLU_090730_0_0_1"/>